<evidence type="ECO:0000313" key="1">
    <source>
        <dbReference type="EMBL" id="AUO31814.1"/>
    </source>
</evidence>
<sequence>MNSNMITYKFNNNYEEYIQIIDECNCKSKKLEKIEHRNESKVQCMNCKKVIGVTKGYVCSENKLVIGSTCSGIINSIGVYSDIYNEDKCCLYKGVFSYIGSTICEHEKYNYENHKSYFVKKMDIGAKIYCEKCKMIVGTVFEYPIKTIDLKINKTLSNIE</sequence>
<accession>A0A2I6SWA3</accession>
<organism evidence="1">
    <name type="scientific">Paraclostridium sordellii</name>
    <name type="common">Clostridium sordellii</name>
    <dbReference type="NCBI Taxonomy" id="1505"/>
    <lineage>
        <taxon>Bacteria</taxon>
        <taxon>Bacillati</taxon>
        <taxon>Bacillota</taxon>
        <taxon>Clostridia</taxon>
        <taxon>Peptostreptococcales</taxon>
        <taxon>Peptostreptococcaceae</taxon>
        <taxon>Paraclostridium</taxon>
    </lineage>
</organism>
<geneLocation type="plasmid" evidence="1">
    <name>pCS1-5</name>
</geneLocation>
<dbReference type="EMBL" id="MG205643">
    <property type="protein sequence ID" value="AUO31814.1"/>
    <property type="molecule type" value="Genomic_DNA"/>
</dbReference>
<keyword evidence="1" id="KW-0614">Plasmid</keyword>
<protein>
    <submittedName>
        <fullName evidence="1">Uncharacterized protein</fullName>
    </submittedName>
</protein>
<reference evidence="1" key="1">
    <citation type="submission" date="2017-10" db="EMBL/GenBank/DDBJ databases">
        <title>Conjugative transfer of the toxin plasmid of Clostridium sordellii.</title>
        <authorList>
            <person name="Vidor C.J."/>
            <person name="Awad M."/>
            <person name="Lyras D."/>
        </authorList>
    </citation>
    <scope>NUCLEOTIDE SEQUENCE</scope>
    <source>
        <strain evidence="1">S0804018</strain>
        <plasmid evidence="1">pCS1-5</plasmid>
    </source>
</reference>
<name>A0A2I6SWA3_PARSO</name>
<dbReference type="AlphaFoldDB" id="A0A2I6SWA3"/>
<proteinExistence type="predicted"/>